<dbReference type="AlphaFoldDB" id="A0A1G7EQE9"/>
<keyword evidence="3" id="KW-1185">Reference proteome</keyword>
<organism evidence="2 3">
    <name type="scientific">Sphingomonas carotinifaciens</name>
    <dbReference type="NCBI Taxonomy" id="1166323"/>
    <lineage>
        <taxon>Bacteria</taxon>
        <taxon>Pseudomonadati</taxon>
        <taxon>Pseudomonadota</taxon>
        <taxon>Alphaproteobacteria</taxon>
        <taxon>Sphingomonadales</taxon>
        <taxon>Sphingomonadaceae</taxon>
        <taxon>Sphingomonas</taxon>
    </lineage>
</organism>
<evidence type="ECO:0000313" key="2">
    <source>
        <dbReference type="EMBL" id="SDE65635.1"/>
    </source>
</evidence>
<evidence type="ECO:0008006" key="4">
    <source>
        <dbReference type="Google" id="ProtNLM"/>
    </source>
</evidence>
<dbReference type="RefSeq" id="WP_235903816.1">
    <property type="nucleotide sequence ID" value="NZ_CP178397.1"/>
</dbReference>
<gene>
    <name evidence="2" type="ORF">SAMN05216557_10152</name>
</gene>
<name>A0A1G7EQE9_9SPHN</name>
<dbReference type="EMBL" id="FNBI01000001">
    <property type="protein sequence ID" value="SDE65635.1"/>
    <property type="molecule type" value="Genomic_DNA"/>
</dbReference>
<sequence length="116" mass="12446">MKATPQPGTAPSRRAFQLSGPTVRLDPRTHAVRGDLADVRLAEYVFAPHYAAPVLRTLRQATCLRVARERTSEVMADLDAGTRFEVLEVAGGLAWGLAAEQGLAGYVDADLLDEAA</sequence>
<evidence type="ECO:0000256" key="1">
    <source>
        <dbReference type="SAM" id="MobiDB-lite"/>
    </source>
</evidence>
<dbReference type="Proteomes" id="UP000323502">
    <property type="component" value="Unassembled WGS sequence"/>
</dbReference>
<accession>A0A1G7EQE9</accession>
<proteinExistence type="predicted"/>
<reference evidence="2 3" key="1">
    <citation type="submission" date="2016-10" db="EMBL/GenBank/DDBJ databases">
        <authorList>
            <person name="Varghese N."/>
            <person name="Submissions S."/>
        </authorList>
    </citation>
    <scope>NUCLEOTIDE SEQUENCE [LARGE SCALE GENOMIC DNA]</scope>
    <source>
        <strain evidence="2 3">S7-754</strain>
    </source>
</reference>
<evidence type="ECO:0000313" key="3">
    <source>
        <dbReference type="Proteomes" id="UP000323502"/>
    </source>
</evidence>
<protein>
    <recommendedName>
        <fullName evidence="4">SH3 domain-containing protein</fullName>
    </recommendedName>
</protein>
<feature type="region of interest" description="Disordered" evidence="1">
    <location>
        <begin position="1"/>
        <end position="20"/>
    </location>
</feature>